<comment type="cofactor">
    <cofactor evidence="2 3">
        <name>Zn(2+)</name>
        <dbReference type="ChEBI" id="CHEBI:29105"/>
    </cofactor>
    <text evidence="2 3">Binds 1 zinc ion per subunit.</text>
</comment>
<evidence type="ECO:0000313" key="6">
    <source>
        <dbReference type="Proteomes" id="UP000271889"/>
    </source>
</evidence>
<accession>A0A3P6QPC6</accession>
<dbReference type="PANTHER" id="PTHR10127:SF795">
    <property type="entry name" value="METALLOENDOPEPTIDASE-RELATED"/>
    <property type="match status" value="1"/>
</dbReference>
<dbReference type="GO" id="GO:0008270">
    <property type="term" value="F:zinc ion binding"/>
    <property type="evidence" value="ECO:0007669"/>
    <property type="project" value="UniProtKB-UniRule"/>
</dbReference>
<keyword evidence="2 3" id="KW-0479">Metal-binding</keyword>
<keyword evidence="6" id="KW-1185">Reference proteome</keyword>
<dbReference type="OrthoDB" id="291007at2759"/>
<dbReference type="EMBL" id="UYRV01003743">
    <property type="protein sequence ID" value="VDK50649.1"/>
    <property type="molecule type" value="Genomic_DNA"/>
</dbReference>
<dbReference type="SMART" id="SM00235">
    <property type="entry name" value="ZnMc"/>
    <property type="match status" value="1"/>
</dbReference>
<dbReference type="PROSITE" id="PS51864">
    <property type="entry name" value="ASTACIN"/>
    <property type="match status" value="1"/>
</dbReference>
<evidence type="ECO:0000256" key="1">
    <source>
        <dbReference type="ARBA" id="ARBA00023157"/>
    </source>
</evidence>
<feature type="binding site" evidence="2">
    <location>
        <position position="96"/>
    </location>
    <ligand>
        <name>Zn(2+)</name>
        <dbReference type="ChEBI" id="CHEBI:29105"/>
        <note>catalytic</note>
    </ligand>
</feature>
<dbReference type="GO" id="GO:0006508">
    <property type="term" value="P:proteolysis"/>
    <property type="evidence" value="ECO:0007669"/>
    <property type="project" value="UniProtKB-KW"/>
</dbReference>
<feature type="binding site" evidence="2">
    <location>
        <position position="92"/>
    </location>
    <ligand>
        <name>Zn(2+)</name>
        <dbReference type="ChEBI" id="CHEBI:29105"/>
        <note>catalytic</note>
    </ligand>
</feature>
<dbReference type="PRINTS" id="PR00480">
    <property type="entry name" value="ASTACIN"/>
</dbReference>
<evidence type="ECO:0000313" key="5">
    <source>
        <dbReference type="EMBL" id="VDK50649.1"/>
    </source>
</evidence>
<keyword evidence="2 3" id="KW-0482">Metalloprotease</keyword>
<proteinExistence type="predicted"/>
<dbReference type="Proteomes" id="UP000271889">
    <property type="component" value="Unassembled WGS sequence"/>
</dbReference>
<evidence type="ECO:0000259" key="4">
    <source>
        <dbReference type="PROSITE" id="PS51864"/>
    </source>
</evidence>
<dbReference type="InterPro" id="IPR006026">
    <property type="entry name" value="Peptidase_Metallo"/>
</dbReference>
<keyword evidence="2 3" id="KW-0645">Protease</keyword>
<dbReference type="InterPro" id="IPR024079">
    <property type="entry name" value="MetalloPept_cat_dom_sf"/>
</dbReference>
<keyword evidence="1" id="KW-1015">Disulfide bond</keyword>
<name>A0A3P6QPC6_CYLGO</name>
<feature type="domain" description="Peptidase M12A" evidence="4">
    <location>
        <begin position="1"/>
        <end position="178"/>
    </location>
</feature>
<dbReference type="Pfam" id="PF01400">
    <property type="entry name" value="Astacin"/>
    <property type="match status" value="1"/>
</dbReference>
<dbReference type="AlphaFoldDB" id="A0A3P6QPC6"/>
<dbReference type="PANTHER" id="PTHR10127">
    <property type="entry name" value="DISCOIDIN, CUB, EGF, LAMININ , AND ZINC METALLOPROTEASE DOMAIN CONTAINING"/>
    <property type="match status" value="1"/>
</dbReference>
<dbReference type="SUPFAM" id="SSF55486">
    <property type="entry name" value="Metalloproteases ('zincins'), catalytic domain"/>
    <property type="match status" value="1"/>
</dbReference>
<dbReference type="Gene3D" id="3.40.390.10">
    <property type="entry name" value="Collagenase (Catalytic Domain)"/>
    <property type="match status" value="1"/>
</dbReference>
<keyword evidence="2 3" id="KW-0862">Zinc</keyword>
<sequence>MGFGVISILWPGGKVPYEISPGYTSQELSDIQYAMDAFHKHTCIKFQPRAPSDMCYGDVGRQTSAYFRTPEGKFRTRMNMHSSCLNRPNWIHELMHTIGFHHEHQREDRDPRVTAGPRSPDARYDYWNRVVYPRTYAHYMGNYDPESIMHYPAPGFKPYQRKYFSQSDIDNIKKLYRC</sequence>
<organism evidence="5 6">
    <name type="scientific">Cylicostephanus goldi</name>
    <name type="common">Nematode worm</name>
    <dbReference type="NCBI Taxonomy" id="71465"/>
    <lineage>
        <taxon>Eukaryota</taxon>
        <taxon>Metazoa</taxon>
        <taxon>Ecdysozoa</taxon>
        <taxon>Nematoda</taxon>
        <taxon>Chromadorea</taxon>
        <taxon>Rhabditida</taxon>
        <taxon>Rhabditina</taxon>
        <taxon>Rhabditomorpha</taxon>
        <taxon>Strongyloidea</taxon>
        <taxon>Strongylidae</taxon>
        <taxon>Cylicostephanus</taxon>
    </lineage>
</organism>
<feature type="binding site" evidence="2">
    <location>
        <position position="102"/>
    </location>
    <ligand>
        <name>Zn(2+)</name>
        <dbReference type="ChEBI" id="CHEBI:29105"/>
        <note>catalytic</note>
    </ligand>
</feature>
<feature type="active site" evidence="2">
    <location>
        <position position="93"/>
    </location>
</feature>
<dbReference type="InterPro" id="IPR001506">
    <property type="entry name" value="Peptidase_M12A"/>
</dbReference>
<evidence type="ECO:0000256" key="2">
    <source>
        <dbReference type="PROSITE-ProRule" id="PRU01211"/>
    </source>
</evidence>
<dbReference type="EC" id="3.4.24.-" evidence="3"/>
<protein>
    <recommendedName>
        <fullName evidence="3">Metalloendopeptidase</fullName>
        <ecNumber evidence="3">3.4.24.-</ecNumber>
    </recommendedName>
</protein>
<keyword evidence="2 3" id="KW-0378">Hydrolase</keyword>
<evidence type="ECO:0000256" key="3">
    <source>
        <dbReference type="RuleBase" id="RU361183"/>
    </source>
</evidence>
<dbReference type="GO" id="GO:0004222">
    <property type="term" value="F:metalloendopeptidase activity"/>
    <property type="evidence" value="ECO:0007669"/>
    <property type="project" value="UniProtKB-UniRule"/>
</dbReference>
<gene>
    <name evidence="5" type="ORF">CGOC_LOCUS1835</name>
</gene>
<reference evidence="5 6" key="1">
    <citation type="submission" date="2018-11" db="EMBL/GenBank/DDBJ databases">
        <authorList>
            <consortium name="Pathogen Informatics"/>
        </authorList>
    </citation>
    <scope>NUCLEOTIDE SEQUENCE [LARGE SCALE GENOMIC DNA]</scope>
</reference>
<comment type="caution">
    <text evidence="2">Lacks conserved residue(s) required for the propagation of feature annotation.</text>
</comment>